<dbReference type="EMBL" id="VSSQ01041952">
    <property type="protein sequence ID" value="MPM95462.1"/>
    <property type="molecule type" value="Genomic_DNA"/>
</dbReference>
<reference evidence="12" key="1">
    <citation type="submission" date="2019-08" db="EMBL/GenBank/DDBJ databases">
        <authorList>
            <person name="Kucharzyk K."/>
            <person name="Murdoch R.W."/>
            <person name="Higgins S."/>
            <person name="Loffler F."/>
        </authorList>
    </citation>
    <scope>NUCLEOTIDE SEQUENCE</scope>
</reference>
<evidence type="ECO:0000256" key="10">
    <source>
        <dbReference type="ARBA" id="ARBA00023146"/>
    </source>
</evidence>
<keyword evidence="4" id="KW-0820">tRNA-binding</keyword>
<evidence type="ECO:0000256" key="8">
    <source>
        <dbReference type="ARBA" id="ARBA00022884"/>
    </source>
</evidence>
<keyword evidence="8" id="KW-0694">RNA-binding</keyword>
<dbReference type="InterPro" id="IPR050058">
    <property type="entry name" value="Ala-tRNA_ligase"/>
</dbReference>
<dbReference type="GO" id="GO:0006419">
    <property type="term" value="P:alanyl-tRNA aminoacylation"/>
    <property type="evidence" value="ECO:0007669"/>
    <property type="project" value="TreeGrafter"/>
</dbReference>
<proteinExistence type="inferred from homology"/>
<dbReference type="Pfam" id="PF02272">
    <property type="entry name" value="DHHA1"/>
    <property type="match status" value="1"/>
</dbReference>
<name>A0A645E4G2_9ZZZZ</name>
<dbReference type="GO" id="GO:0005524">
    <property type="term" value="F:ATP binding"/>
    <property type="evidence" value="ECO:0007669"/>
    <property type="project" value="UniProtKB-KW"/>
</dbReference>
<evidence type="ECO:0000256" key="2">
    <source>
        <dbReference type="ARBA" id="ARBA00013168"/>
    </source>
</evidence>
<evidence type="ECO:0000256" key="9">
    <source>
        <dbReference type="ARBA" id="ARBA00022917"/>
    </source>
</evidence>
<evidence type="ECO:0000259" key="11">
    <source>
        <dbReference type="Pfam" id="PF02272"/>
    </source>
</evidence>
<keyword evidence="5 12" id="KW-0436">Ligase</keyword>
<comment type="similarity">
    <text evidence="1">Belongs to the class-II aminoacyl-tRNA synthetase family.</text>
</comment>
<sequence length="149" mass="15117">MLKKIEGIIAEQRQTAKELESIKSKIAGSAADSILSNAVDVKGYKLVCAEIKDADGNELKTMGDQLKNKLGSGVIVLASTIDGKVNLLAMATDDAVKAGAHAGNIIKAAAAVCGGGGGGRPNMAQAGGKDASKITEALTKAKEVLAEQL</sequence>
<keyword evidence="9" id="KW-0648">Protein biosynthesis</keyword>
<dbReference type="EC" id="6.1.1.7" evidence="2"/>
<dbReference type="GO" id="GO:0002161">
    <property type="term" value="F:aminoacyl-tRNA deacylase activity"/>
    <property type="evidence" value="ECO:0007669"/>
    <property type="project" value="TreeGrafter"/>
</dbReference>
<dbReference type="InterPro" id="IPR003156">
    <property type="entry name" value="DHHA1_dom"/>
</dbReference>
<evidence type="ECO:0000256" key="4">
    <source>
        <dbReference type="ARBA" id="ARBA00022555"/>
    </source>
</evidence>
<evidence type="ECO:0000256" key="3">
    <source>
        <dbReference type="ARBA" id="ARBA00017959"/>
    </source>
</evidence>
<dbReference type="GO" id="GO:0004813">
    <property type="term" value="F:alanine-tRNA ligase activity"/>
    <property type="evidence" value="ECO:0007669"/>
    <property type="project" value="UniProtKB-EC"/>
</dbReference>
<accession>A0A645E4G2</accession>
<dbReference type="FunFam" id="3.10.310.40:FF:000001">
    <property type="entry name" value="Alanine--tRNA ligase"/>
    <property type="match status" value="1"/>
</dbReference>
<gene>
    <name evidence="12" type="primary">alaS_44</name>
    <name evidence="12" type="ORF">SDC9_142616</name>
</gene>
<protein>
    <recommendedName>
        <fullName evidence="3">Alanine--tRNA ligase</fullName>
        <ecNumber evidence="2">6.1.1.7</ecNumber>
    </recommendedName>
</protein>
<dbReference type="GO" id="GO:0005829">
    <property type="term" value="C:cytosol"/>
    <property type="evidence" value="ECO:0007669"/>
    <property type="project" value="TreeGrafter"/>
</dbReference>
<evidence type="ECO:0000256" key="6">
    <source>
        <dbReference type="ARBA" id="ARBA00022741"/>
    </source>
</evidence>
<keyword evidence="6" id="KW-0547">Nucleotide-binding</keyword>
<keyword evidence="10" id="KW-0030">Aminoacyl-tRNA synthetase</keyword>
<dbReference type="PANTHER" id="PTHR11777">
    <property type="entry name" value="ALANYL-TRNA SYNTHETASE"/>
    <property type="match status" value="1"/>
</dbReference>
<comment type="caution">
    <text evidence="12">The sequence shown here is derived from an EMBL/GenBank/DDBJ whole genome shotgun (WGS) entry which is preliminary data.</text>
</comment>
<dbReference type="Gene3D" id="3.10.310.40">
    <property type="match status" value="1"/>
</dbReference>
<dbReference type="PANTHER" id="PTHR11777:SF9">
    <property type="entry name" value="ALANINE--TRNA LIGASE, CYTOPLASMIC"/>
    <property type="match status" value="1"/>
</dbReference>
<organism evidence="12">
    <name type="scientific">bioreactor metagenome</name>
    <dbReference type="NCBI Taxonomy" id="1076179"/>
    <lineage>
        <taxon>unclassified sequences</taxon>
        <taxon>metagenomes</taxon>
        <taxon>ecological metagenomes</taxon>
    </lineage>
</organism>
<dbReference type="GO" id="GO:0000049">
    <property type="term" value="F:tRNA binding"/>
    <property type="evidence" value="ECO:0007669"/>
    <property type="project" value="UniProtKB-KW"/>
</dbReference>
<dbReference type="AlphaFoldDB" id="A0A645E4G2"/>
<feature type="domain" description="DHHA1" evidence="11">
    <location>
        <begin position="44"/>
        <end position="147"/>
    </location>
</feature>
<evidence type="ECO:0000256" key="5">
    <source>
        <dbReference type="ARBA" id="ARBA00022598"/>
    </source>
</evidence>
<keyword evidence="7" id="KW-0067">ATP-binding</keyword>
<evidence type="ECO:0000256" key="1">
    <source>
        <dbReference type="ARBA" id="ARBA00008226"/>
    </source>
</evidence>
<evidence type="ECO:0000256" key="7">
    <source>
        <dbReference type="ARBA" id="ARBA00022840"/>
    </source>
</evidence>
<evidence type="ECO:0000313" key="12">
    <source>
        <dbReference type="EMBL" id="MPM95462.1"/>
    </source>
</evidence>